<keyword evidence="1" id="KW-1133">Transmembrane helix</keyword>
<sequence>MSAATPALSAAERRQRNLAILLLAAVMAMFGILLHQFWWKPWAAARAQADQSAERQARAQALVAQRGVIESALARAEAAARQQPLWLPEASIAQAVDGMSERVDQAVALVSGEGRRCKVVSRNPSQADAASARPRRAVLALRLRCGNAELLQLLHLLETSQPPLLVDELNISAPPQYPGTIITAAAGVLDVGFNVSGYVQAAPVVEGAP</sequence>
<evidence type="ECO:0008006" key="4">
    <source>
        <dbReference type="Google" id="ProtNLM"/>
    </source>
</evidence>
<keyword evidence="1" id="KW-0472">Membrane</keyword>
<evidence type="ECO:0000313" key="2">
    <source>
        <dbReference type="EMBL" id="RMH90859.1"/>
    </source>
</evidence>
<proteinExistence type="predicted"/>
<comment type="caution">
    <text evidence="2">The sequence shown here is derived from an EMBL/GenBank/DDBJ whole genome shotgun (WGS) entry which is preliminary data.</text>
</comment>
<dbReference type="EMBL" id="RFLY01000013">
    <property type="protein sequence ID" value="RMH90859.1"/>
    <property type="molecule type" value="Genomic_DNA"/>
</dbReference>
<organism evidence="2 3">
    <name type="scientific">Solilutibacter pythonis</name>
    <dbReference type="NCBI Taxonomy" id="2483112"/>
    <lineage>
        <taxon>Bacteria</taxon>
        <taxon>Pseudomonadati</taxon>
        <taxon>Pseudomonadota</taxon>
        <taxon>Gammaproteobacteria</taxon>
        <taxon>Lysobacterales</taxon>
        <taxon>Lysobacteraceae</taxon>
        <taxon>Solilutibacter</taxon>
    </lineage>
</organism>
<dbReference type="OrthoDB" id="5767259at2"/>
<reference evidence="2 3" key="1">
    <citation type="submission" date="2018-10" db="EMBL/GenBank/DDBJ databases">
        <title>Proposal of Lysobacter pythonis sp. nov. isolated from royal pythons (Python regius).</title>
        <authorList>
            <person name="Hans-Juergen B."/>
            <person name="Huptas C."/>
            <person name="Sandra B."/>
            <person name="Igor L."/>
            <person name="Joachim S."/>
            <person name="Siegfried S."/>
            <person name="Mareike W."/>
            <person name="Peter K."/>
        </authorList>
    </citation>
    <scope>NUCLEOTIDE SEQUENCE [LARGE SCALE GENOMIC DNA]</scope>
    <source>
        <strain evidence="2 3">4284/11</strain>
    </source>
</reference>
<gene>
    <name evidence="2" type="ORF">EBB59_09560</name>
</gene>
<protein>
    <recommendedName>
        <fullName evidence="4">General secretion pathway protein GspM</fullName>
    </recommendedName>
</protein>
<feature type="transmembrane region" description="Helical" evidence="1">
    <location>
        <begin position="18"/>
        <end position="39"/>
    </location>
</feature>
<dbReference type="AlphaFoldDB" id="A0A3M2HTX7"/>
<accession>A0A3M2HTX7</accession>
<keyword evidence="3" id="KW-1185">Reference proteome</keyword>
<dbReference type="Pfam" id="PF10741">
    <property type="entry name" value="T2SSM_b"/>
    <property type="match status" value="1"/>
</dbReference>
<name>A0A3M2HTX7_9GAMM</name>
<dbReference type="RefSeq" id="WP_122101935.1">
    <property type="nucleotide sequence ID" value="NZ_RFLY01000013.1"/>
</dbReference>
<dbReference type="NCBIfam" id="NF040576">
    <property type="entry name" value="T2SS_GspM_XpsM"/>
    <property type="match status" value="1"/>
</dbReference>
<dbReference type="Proteomes" id="UP000275012">
    <property type="component" value="Unassembled WGS sequence"/>
</dbReference>
<evidence type="ECO:0000313" key="3">
    <source>
        <dbReference type="Proteomes" id="UP000275012"/>
    </source>
</evidence>
<dbReference type="InterPro" id="IPR034756">
    <property type="entry name" value="T2SSM_b"/>
</dbReference>
<evidence type="ECO:0000256" key="1">
    <source>
        <dbReference type="SAM" id="Phobius"/>
    </source>
</evidence>
<keyword evidence="1" id="KW-0812">Transmembrane</keyword>